<evidence type="ECO:0000313" key="7">
    <source>
        <dbReference type="EMBL" id="AAF10648.1"/>
    </source>
</evidence>
<keyword evidence="4 6" id="KW-1133">Transmembrane helix</keyword>
<dbReference type="HOGENOM" id="CLU_028799_9_0_0"/>
<comment type="subcellular location">
    <subcellularLocation>
        <location evidence="1">Cell membrane</location>
        <topology evidence="1">Multi-pass membrane protein</topology>
    </subcellularLocation>
</comment>
<keyword evidence="3 6" id="KW-0812">Transmembrane</keyword>
<feature type="transmembrane region" description="Helical" evidence="6">
    <location>
        <begin position="75"/>
        <end position="93"/>
    </location>
</feature>
<name>Q9RVF4_DEIRA</name>
<keyword evidence="2" id="KW-1003">Cell membrane</keyword>
<dbReference type="EnsemblBacteria" id="AAF10648">
    <property type="protein sequence ID" value="AAF10648"/>
    <property type="gene ID" value="DR_1075"/>
</dbReference>
<dbReference type="STRING" id="243230.DR_1075"/>
<dbReference type="Proteomes" id="UP000002524">
    <property type="component" value="Chromosome 1"/>
</dbReference>
<dbReference type="Pfam" id="PF03739">
    <property type="entry name" value="LptF_LptG"/>
    <property type="match status" value="1"/>
</dbReference>
<gene>
    <name evidence="7" type="ordered locus">DR_1075</name>
</gene>
<feature type="transmembrane region" description="Helical" evidence="6">
    <location>
        <begin position="114"/>
        <end position="133"/>
    </location>
</feature>
<evidence type="ECO:0000256" key="4">
    <source>
        <dbReference type="ARBA" id="ARBA00022989"/>
    </source>
</evidence>
<evidence type="ECO:0000256" key="5">
    <source>
        <dbReference type="ARBA" id="ARBA00023136"/>
    </source>
</evidence>
<dbReference type="KEGG" id="dra:DR_1075"/>
<feature type="transmembrane region" description="Helical" evidence="6">
    <location>
        <begin position="316"/>
        <end position="334"/>
    </location>
</feature>
<dbReference type="PaxDb" id="243230-DR_1075"/>
<dbReference type="GO" id="GO:0015920">
    <property type="term" value="P:lipopolysaccharide transport"/>
    <property type="evidence" value="ECO:0000318"/>
    <property type="project" value="GO_Central"/>
</dbReference>
<dbReference type="eggNOG" id="COG0795">
    <property type="taxonomic scope" value="Bacteria"/>
</dbReference>
<dbReference type="InterPro" id="IPR005495">
    <property type="entry name" value="LptG/LptF_permease"/>
</dbReference>
<organism evidence="7 8">
    <name type="scientific">Deinococcus radiodurans (strain ATCC 13939 / DSM 20539 / JCM 16871 / CCUG 27074 / LMG 4051 / NBRC 15346 / NCIMB 9279 / VKM B-1422 / R1)</name>
    <dbReference type="NCBI Taxonomy" id="243230"/>
    <lineage>
        <taxon>Bacteria</taxon>
        <taxon>Thermotogati</taxon>
        <taxon>Deinococcota</taxon>
        <taxon>Deinococci</taxon>
        <taxon>Deinococcales</taxon>
        <taxon>Deinococcaceae</taxon>
        <taxon>Deinococcus</taxon>
    </lineage>
</organism>
<dbReference type="GO" id="GO:0043190">
    <property type="term" value="C:ATP-binding cassette (ABC) transporter complex"/>
    <property type="evidence" value="ECO:0000318"/>
    <property type="project" value="GO_Central"/>
</dbReference>
<reference evidence="7 8" key="1">
    <citation type="journal article" date="1999" name="Science">
        <title>Genome sequence of the radioresistant bacterium Deinococcus radiodurans R1.</title>
        <authorList>
            <person name="White O."/>
            <person name="Eisen J.A."/>
            <person name="Heidelberg J.F."/>
            <person name="Hickey E.K."/>
            <person name="Peterson J.D."/>
            <person name="Dodson R.J."/>
            <person name="Haft D.H."/>
            <person name="Gwinn M.L."/>
            <person name="Nelson W.C."/>
            <person name="Richardson D.L."/>
            <person name="Moffat K.S."/>
            <person name="Qin H."/>
            <person name="Jiang L."/>
            <person name="Pamphile W."/>
            <person name="Crosby M."/>
            <person name="Shen M."/>
            <person name="Vamathevan J.J."/>
            <person name="Lam P."/>
            <person name="McDonald L."/>
            <person name="Utterback T."/>
            <person name="Zalewski C."/>
            <person name="Makarova K.S."/>
            <person name="Aravind L."/>
            <person name="Daly M.J."/>
            <person name="Minton K.W."/>
            <person name="Fleischmann R.D."/>
            <person name="Ketchum K.A."/>
            <person name="Nelson K.E."/>
            <person name="Salzberg S."/>
            <person name="Smith H.O."/>
            <person name="Venter J.C."/>
            <person name="Fraser C.M."/>
        </authorList>
    </citation>
    <scope>NUCLEOTIDE SEQUENCE [LARGE SCALE GENOMIC DNA]</scope>
    <source>
        <strain evidence="8">ATCC 13939 / DSM 20539 / JCM 16871 / LMG 4051 / NBRC 15346 / NCIMB 9279 / R1 / VKM B-1422</strain>
    </source>
</reference>
<dbReference type="InParanoid" id="Q9RVF4"/>
<accession>Q9RVF4</accession>
<proteinExistence type="predicted"/>
<evidence type="ECO:0000256" key="6">
    <source>
        <dbReference type="SAM" id="Phobius"/>
    </source>
</evidence>
<evidence type="ECO:0008006" key="9">
    <source>
        <dbReference type="Google" id="ProtNLM"/>
    </source>
</evidence>
<sequence>MFLSDPLPAGGDPVTRLTRYVTRELLPPLLAGTLLFTAILSFGYFFISSQWLSGVPVSLIARWIGYQLPDTLVKVLPMAVVLMTVVAFGRMNTERELVAVQAGGIGLGRVTRPAAVVGLLVTALSVWLSLWVAPRANVETRGLYWDALTGAGLSQLVGKTVDLGQGLTLAMQGYDAGARQMQGVRVEKWDKDNFRQGMVVFADAGKFEGNQLSLTGYQVYRVDYAAAAALSGVADNDPAAFREAVQKVFPLVQVPEDRNAALNLDTGLSRKQTLAQYADAIGADAEGWPELITKLTAPGVPQSERDAARVNLNRKLALPFANLVLVLAALPFALRFGRTLGVSLGVALVIAVAYYLLFSVGLTLAGLLPGLPELGVWLANIVFALGGLWLLRRA</sequence>
<feature type="transmembrane region" description="Helical" evidence="6">
    <location>
        <begin position="346"/>
        <end position="368"/>
    </location>
</feature>
<evidence type="ECO:0000256" key="3">
    <source>
        <dbReference type="ARBA" id="ARBA00022692"/>
    </source>
</evidence>
<dbReference type="OrthoDB" id="55423at2"/>
<feature type="transmembrane region" description="Helical" evidence="6">
    <location>
        <begin position="374"/>
        <end position="391"/>
    </location>
</feature>
<dbReference type="PANTHER" id="PTHR33529">
    <property type="entry name" value="SLR0882 PROTEIN-RELATED"/>
    <property type="match status" value="1"/>
</dbReference>
<keyword evidence="8" id="KW-1185">Reference proteome</keyword>
<dbReference type="EMBL" id="AE000513">
    <property type="protein sequence ID" value="AAF10648.1"/>
    <property type="molecule type" value="Genomic_DNA"/>
</dbReference>
<evidence type="ECO:0000313" key="8">
    <source>
        <dbReference type="Proteomes" id="UP000002524"/>
    </source>
</evidence>
<evidence type="ECO:0000256" key="2">
    <source>
        <dbReference type="ARBA" id="ARBA00022475"/>
    </source>
</evidence>
<feature type="transmembrane region" description="Helical" evidence="6">
    <location>
        <begin position="25"/>
        <end position="47"/>
    </location>
</feature>
<evidence type="ECO:0000256" key="1">
    <source>
        <dbReference type="ARBA" id="ARBA00004651"/>
    </source>
</evidence>
<dbReference type="PATRIC" id="fig|243230.17.peg.1270"/>
<dbReference type="PIR" id="E75439">
    <property type="entry name" value="E75439"/>
</dbReference>
<dbReference type="PANTHER" id="PTHR33529:SF2">
    <property type="entry name" value="LIPOPOLYSACCHARIDE EXPORT SYSTEM PERMEASE PROTEIN LPTG"/>
    <property type="match status" value="1"/>
</dbReference>
<dbReference type="AlphaFoldDB" id="Q9RVF4"/>
<keyword evidence="5 6" id="KW-0472">Membrane</keyword>
<protein>
    <recommendedName>
        <fullName evidence="9">YjgP/YjgQ family permease</fullName>
    </recommendedName>
</protein>